<reference evidence="5" key="1">
    <citation type="submission" date="2021-04" db="EMBL/GenBank/DDBJ databases">
        <title>Biosynthetic gene clusters of Dactylosporangioum roseum.</title>
        <authorList>
            <person name="Hartkoorn R.C."/>
            <person name="Beaudoing E."/>
            <person name="Hot D."/>
            <person name="Moureu S."/>
        </authorList>
    </citation>
    <scope>NUCLEOTIDE SEQUENCE</scope>
    <source>
        <strain evidence="5">NRRL B-16295</strain>
    </source>
</reference>
<dbReference type="PANTHER" id="PTHR43392">
    <property type="entry name" value="AAA-TYPE ATPASE FAMILY PROTEIN / ANKYRIN REPEAT FAMILY PROTEIN"/>
    <property type="match status" value="1"/>
</dbReference>
<evidence type="ECO:0000313" key="6">
    <source>
        <dbReference type="Proteomes" id="UP001058271"/>
    </source>
</evidence>
<dbReference type="Gene3D" id="3.40.50.300">
    <property type="entry name" value="P-loop containing nucleotide triphosphate hydrolases"/>
    <property type="match status" value="1"/>
</dbReference>
<dbReference type="InterPro" id="IPR050773">
    <property type="entry name" value="CbxX/CfxQ_RuBisCO_ESX"/>
</dbReference>
<dbReference type="NCBIfam" id="TIGR03804">
    <property type="entry name" value="para_beta_helix"/>
    <property type="match status" value="1"/>
</dbReference>
<dbReference type="InterPro" id="IPR041627">
    <property type="entry name" value="AAA_lid_6"/>
</dbReference>
<dbReference type="SUPFAM" id="SSF51126">
    <property type="entry name" value="Pectin lyase-like"/>
    <property type="match status" value="1"/>
</dbReference>
<dbReference type="InterPro" id="IPR000641">
    <property type="entry name" value="CbxX/CfxQ"/>
</dbReference>
<dbReference type="Gene3D" id="1.10.8.60">
    <property type="match status" value="1"/>
</dbReference>
<accession>A0ABY5YY23</accession>
<name>A0ABY5YY23_9ACTN</name>
<dbReference type="EMBL" id="CP073721">
    <property type="protein sequence ID" value="UWZ34629.1"/>
    <property type="molecule type" value="Genomic_DNA"/>
</dbReference>
<keyword evidence="3" id="KW-0067">ATP-binding</keyword>
<dbReference type="InterPro" id="IPR003959">
    <property type="entry name" value="ATPase_AAA_core"/>
</dbReference>
<dbReference type="InterPro" id="IPR022441">
    <property type="entry name" value="Para_beta_helix_rpt-2"/>
</dbReference>
<dbReference type="InterPro" id="IPR006626">
    <property type="entry name" value="PbH1"/>
</dbReference>
<dbReference type="Gene3D" id="2.160.20.10">
    <property type="entry name" value="Single-stranded right-handed beta-helix, Pectin lyase-like"/>
    <property type="match status" value="1"/>
</dbReference>
<gene>
    <name evidence="5" type="ORF">Drose_25830</name>
</gene>
<evidence type="ECO:0000259" key="4">
    <source>
        <dbReference type="SMART" id="SM00382"/>
    </source>
</evidence>
<protein>
    <submittedName>
        <fullName evidence="5">AAA family ATPase</fullName>
    </submittedName>
</protein>
<keyword evidence="2" id="KW-0547">Nucleotide-binding</keyword>
<dbReference type="CDD" id="cd00009">
    <property type="entry name" value="AAA"/>
    <property type="match status" value="1"/>
</dbReference>
<dbReference type="PRINTS" id="PR00819">
    <property type="entry name" value="CBXCFQXSUPER"/>
</dbReference>
<organism evidence="5 6">
    <name type="scientific">Dactylosporangium roseum</name>
    <dbReference type="NCBI Taxonomy" id="47989"/>
    <lineage>
        <taxon>Bacteria</taxon>
        <taxon>Bacillati</taxon>
        <taxon>Actinomycetota</taxon>
        <taxon>Actinomycetes</taxon>
        <taxon>Micromonosporales</taxon>
        <taxon>Micromonosporaceae</taxon>
        <taxon>Dactylosporangium</taxon>
    </lineage>
</organism>
<dbReference type="SUPFAM" id="SSF52540">
    <property type="entry name" value="P-loop containing nucleoside triphosphate hydrolases"/>
    <property type="match status" value="1"/>
</dbReference>
<evidence type="ECO:0000313" key="5">
    <source>
        <dbReference type="EMBL" id="UWZ34629.1"/>
    </source>
</evidence>
<dbReference type="InterPro" id="IPR027417">
    <property type="entry name" value="P-loop_NTPase"/>
</dbReference>
<feature type="domain" description="AAA+ ATPase" evidence="4">
    <location>
        <begin position="329"/>
        <end position="469"/>
    </location>
</feature>
<dbReference type="Pfam" id="PF13229">
    <property type="entry name" value="Beta_helix"/>
    <property type="match status" value="1"/>
</dbReference>
<dbReference type="InterPro" id="IPR039448">
    <property type="entry name" value="Beta_helix"/>
</dbReference>
<sequence>MTITLHVSVSLPGAYPTIGDAVQAAPDGATVVVAPGEYRERLTLNRRRLTLTAAEGPNTVSVSAGVAGAPVIDCQDSAVEFHALTLHGADAPAVSVVGGSITMQDCTLTAGAAMAVRIRTRATFDLARCRISRAHVGMHLDNCAGTAVDCQITDVVEDGVLIGSADPVLRNCTIADCGYRGIYIYDYSRPTVENCEVTRVGDIGIAVAQQSSPTLRGCRVGETRGVGISVAVDCGGELIDCRTERTASPGVFVAPGSRAEISTSDRRPSAQVGATERPVAADQAAVEGLLAELDGLIGLAGVKSEVRALIDEIQVNEWRRSGGLTVAPTSTHLVFAGSPGTGKTTVARIFGRLLAALGVLPTGTFKEVARQDLVGQYLGHTAEKTNATFESALGGVLFIDEAYTLSRSFGSGGDFGQEAIDTLVKLMEDHRHEVAVIVAGYTDEMHHFLSANPGLASRFSKTIEFENYTVPELCRILGSMAEASEYTVEPRAIEASGAYFQQRMYDPNFGNGREARKLFEGMRKAQAQRLRQLNRMPSQDELQLITVDDLRGSALI</sequence>
<dbReference type="Proteomes" id="UP001058271">
    <property type="component" value="Chromosome"/>
</dbReference>
<evidence type="ECO:0000256" key="3">
    <source>
        <dbReference type="ARBA" id="ARBA00022840"/>
    </source>
</evidence>
<dbReference type="InterPro" id="IPR011050">
    <property type="entry name" value="Pectin_lyase_fold/virulence"/>
</dbReference>
<dbReference type="SMART" id="SM00382">
    <property type="entry name" value="AAA"/>
    <property type="match status" value="1"/>
</dbReference>
<evidence type="ECO:0000256" key="1">
    <source>
        <dbReference type="ARBA" id="ARBA00010378"/>
    </source>
</evidence>
<evidence type="ECO:0000256" key="2">
    <source>
        <dbReference type="ARBA" id="ARBA00022741"/>
    </source>
</evidence>
<dbReference type="SMART" id="SM00710">
    <property type="entry name" value="PbH1"/>
    <property type="match status" value="4"/>
</dbReference>
<dbReference type="InterPro" id="IPR003593">
    <property type="entry name" value="AAA+_ATPase"/>
</dbReference>
<proteinExistence type="inferred from homology"/>
<dbReference type="RefSeq" id="WP_260723954.1">
    <property type="nucleotide sequence ID" value="NZ_BAAABS010000018.1"/>
</dbReference>
<dbReference type="Pfam" id="PF00004">
    <property type="entry name" value="AAA"/>
    <property type="match status" value="1"/>
</dbReference>
<keyword evidence="6" id="KW-1185">Reference proteome</keyword>
<comment type="similarity">
    <text evidence="1">Belongs to the CbxX/CfxQ family.</text>
</comment>
<dbReference type="InterPro" id="IPR012334">
    <property type="entry name" value="Pectin_lyas_fold"/>
</dbReference>
<dbReference type="PANTHER" id="PTHR43392:SF2">
    <property type="entry name" value="AAA-TYPE ATPASE FAMILY PROTEIN _ ANKYRIN REPEAT FAMILY PROTEIN"/>
    <property type="match status" value="1"/>
</dbReference>
<dbReference type="Pfam" id="PF17866">
    <property type="entry name" value="AAA_lid_6"/>
    <property type="match status" value="1"/>
</dbReference>